<dbReference type="RefSeq" id="XP_010414548.1">
    <property type="nucleotide sequence ID" value="XM_010416246.1"/>
</dbReference>
<reference evidence="3" key="2">
    <citation type="submission" date="2025-08" db="UniProtKB">
        <authorList>
            <consortium name="RefSeq"/>
        </authorList>
    </citation>
    <scope>IDENTIFICATION</scope>
    <source>
        <tissue evidence="3">Leaf</tissue>
    </source>
</reference>
<dbReference type="PANTHER" id="PTHR36310:SF1">
    <property type="entry name" value="CYCLIN-DEPENDENT PROTEIN KINASE INHIBITOR SMR11"/>
    <property type="match status" value="1"/>
</dbReference>
<name>A0ABM0SQA0_CAMSA</name>
<gene>
    <name evidence="3" type="primary">LOC104700701</name>
</gene>
<accession>A0ABM0SQA0</accession>
<evidence type="ECO:0000313" key="3">
    <source>
        <dbReference type="RefSeq" id="XP_010414548.1"/>
    </source>
</evidence>
<evidence type="ECO:0000313" key="2">
    <source>
        <dbReference type="Proteomes" id="UP000694864"/>
    </source>
</evidence>
<reference evidence="2" key="1">
    <citation type="journal article" date="2014" name="Nat. Commun.">
        <title>The emerging biofuel crop Camelina sativa retains a highly undifferentiated hexaploid genome structure.</title>
        <authorList>
            <person name="Kagale S."/>
            <person name="Koh C."/>
            <person name="Nixon J."/>
            <person name="Bollina V."/>
            <person name="Clarke W.E."/>
            <person name="Tuteja R."/>
            <person name="Spillane C."/>
            <person name="Robinson S.J."/>
            <person name="Links M.G."/>
            <person name="Clarke C."/>
            <person name="Higgins E.E."/>
            <person name="Huebert T."/>
            <person name="Sharpe A.G."/>
            <person name="Parkin I.A."/>
        </authorList>
    </citation>
    <scope>NUCLEOTIDE SEQUENCE [LARGE SCALE GENOMIC DNA]</scope>
    <source>
        <strain evidence="2">cv. DH55</strain>
    </source>
</reference>
<dbReference type="GeneID" id="104700701"/>
<organism evidence="2 3">
    <name type="scientific">Camelina sativa</name>
    <name type="common">False flax</name>
    <name type="synonym">Myagrum sativum</name>
    <dbReference type="NCBI Taxonomy" id="90675"/>
    <lineage>
        <taxon>Eukaryota</taxon>
        <taxon>Viridiplantae</taxon>
        <taxon>Streptophyta</taxon>
        <taxon>Embryophyta</taxon>
        <taxon>Tracheophyta</taxon>
        <taxon>Spermatophyta</taxon>
        <taxon>Magnoliopsida</taxon>
        <taxon>eudicotyledons</taxon>
        <taxon>Gunneridae</taxon>
        <taxon>Pentapetalae</taxon>
        <taxon>rosids</taxon>
        <taxon>malvids</taxon>
        <taxon>Brassicales</taxon>
        <taxon>Brassicaceae</taxon>
        <taxon>Camelineae</taxon>
        <taxon>Camelina</taxon>
    </lineage>
</organism>
<dbReference type="Proteomes" id="UP000694864">
    <property type="component" value="Chromosome 7"/>
</dbReference>
<sequence length="163" mass="17373">MEQEEPCEAVKETASIIEPPKTPNPNVPDSVPATIDSDSSLSEEEIIIATQSDVGVESMKIDSSSISDFVLVSDEEIVESIYQSLLSIIFSLQSQSVAAVSVSVSVSASASGAEVWCFDGCKTPPPSSRSLDSKMVDDTCPGAPMKLTKISRNIDSGLRRKLF</sequence>
<proteinExistence type="predicted"/>
<dbReference type="PANTHER" id="PTHR36310">
    <property type="entry name" value="CYCLIN-DEPENDENT PROTEIN KINASE INHIBITOR SMR11"/>
    <property type="match status" value="1"/>
</dbReference>
<keyword evidence="2" id="KW-1185">Reference proteome</keyword>
<evidence type="ECO:0000256" key="1">
    <source>
        <dbReference type="SAM" id="MobiDB-lite"/>
    </source>
</evidence>
<protein>
    <submittedName>
        <fullName evidence="3">Uncharacterized protein LOC104700701</fullName>
    </submittedName>
</protein>
<feature type="region of interest" description="Disordered" evidence="1">
    <location>
        <begin position="1"/>
        <end position="39"/>
    </location>
</feature>
<dbReference type="InterPro" id="IPR038971">
    <property type="entry name" value="SMR11/SMR16"/>
</dbReference>